<evidence type="ECO:0000313" key="2">
    <source>
        <dbReference type="Proteomes" id="UP000186609"/>
    </source>
</evidence>
<dbReference type="OrthoDB" id="9134310at2"/>
<dbReference type="KEGG" id="rhy:RD110_08050"/>
<keyword evidence="2" id="KW-1185">Reference proteome</keyword>
<proteinExistence type="predicted"/>
<protein>
    <recommendedName>
        <fullName evidence="3">Phage major capsid protein</fullName>
    </recommendedName>
</protein>
<sequence length="351" mass="39440">MPFTAQEISDAGKIGIDFYLANKPVDQIALERPLLKLLKSKQKKAPGAKQYIVEQLRKSYSSNFQWYNGSSIVTYNRRVTNEQANYAWRSCHDGLALDEDRLAQNGIIINDDREPGNSSEAEKIQLTNLFEEQSEVLRLGFQEQFSYQLHLDGTQSTDSIAGLDSLLSLTPTAGVVGGIDRSSAANAYWRNNVATGLTTTTSTGTILNSMEVNYRQCMRNGGKPDALIAGSQFIDGYRNFVLNTFGRMDFGPSNRKRVEGGTEVLTFQGIEMEWSPEFQELDSRYAPATAWEKRCYMLNSSTITLRPLQGHDMITRKPPRAYDRYEYYWGLTWKGALTMNRANANAVLALA</sequence>
<dbReference type="STRING" id="1842727.RD110_08050"/>
<organism evidence="1 2">
    <name type="scientific">Rhodoferax koreensis</name>
    <dbReference type="NCBI Taxonomy" id="1842727"/>
    <lineage>
        <taxon>Bacteria</taxon>
        <taxon>Pseudomonadati</taxon>
        <taxon>Pseudomonadota</taxon>
        <taxon>Betaproteobacteria</taxon>
        <taxon>Burkholderiales</taxon>
        <taxon>Comamonadaceae</taxon>
        <taxon>Rhodoferax</taxon>
    </lineage>
</organism>
<evidence type="ECO:0008006" key="3">
    <source>
        <dbReference type="Google" id="ProtNLM"/>
    </source>
</evidence>
<dbReference type="AlphaFoldDB" id="A0A1P8JTU9"/>
<dbReference type="InterPro" id="IPR049718">
    <property type="entry name" value="AKO59007-like"/>
</dbReference>
<dbReference type="EMBL" id="CP019236">
    <property type="protein sequence ID" value="APW37155.1"/>
    <property type="molecule type" value="Genomic_DNA"/>
</dbReference>
<evidence type="ECO:0000313" key="1">
    <source>
        <dbReference type="EMBL" id="APW37155.1"/>
    </source>
</evidence>
<name>A0A1P8JTU9_9BURK</name>
<reference evidence="1 2" key="1">
    <citation type="submission" date="2017-01" db="EMBL/GenBank/DDBJ databases">
        <authorList>
            <person name="Mah S.A."/>
            <person name="Swanson W.J."/>
            <person name="Moy G.W."/>
            <person name="Vacquier V.D."/>
        </authorList>
    </citation>
    <scope>NUCLEOTIDE SEQUENCE [LARGE SCALE GENOMIC DNA]</scope>
    <source>
        <strain evidence="1 2">DCY110</strain>
    </source>
</reference>
<dbReference type="Proteomes" id="UP000186609">
    <property type="component" value="Chromosome"/>
</dbReference>
<accession>A0A1P8JTU9</accession>
<gene>
    <name evidence="1" type="ORF">RD110_08050</name>
</gene>
<dbReference type="NCBIfam" id="NF033394">
    <property type="entry name" value="capsid_maj_Podo"/>
    <property type="match status" value="1"/>
</dbReference>
<dbReference type="RefSeq" id="WP_076198354.1">
    <property type="nucleotide sequence ID" value="NZ_CP019236.1"/>
</dbReference>